<feature type="region of interest" description="Disordered" evidence="1">
    <location>
        <begin position="369"/>
        <end position="403"/>
    </location>
</feature>
<evidence type="ECO:0000313" key="5">
    <source>
        <dbReference type="Proteomes" id="UP000000768"/>
    </source>
</evidence>
<feature type="transmembrane region" description="Helical" evidence="2">
    <location>
        <begin position="717"/>
        <end position="737"/>
    </location>
</feature>
<feature type="transmembrane region" description="Helical" evidence="2">
    <location>
        <begin position="131"/>
        <end position="153"/>
    </location>
</feature>
<feature type="transmembrane region" description="Helical" evidence="2">
    <location>
        <begin position="779"/>
        <end position="798"/>
    </location>
</feature>
<dbReference type="AlphaFoldDB" id="A0A1Z5RJJ3"/>
<proteinExistence type="predicted"/>
<feature type="transmembrane region" description="Helical" evidence="2">
    <location>
        <begin position="218"/>
        <end position="235"/>
    </location>
</feature>
<organism evidence="4 5">
    <name type="scientific">Sorghum bicolor</name>
    <name type="common">Sorghum</name>
    <name type="synonym">Sorghum vulgare</name>
    <dbReference type="NCBI Taxonomy" id="4558"/>
    <lineage>
        <taxon>Eukaryota</taxon>
        <taxon>Viridiplantae</taxon>
        <taxon>Streptophyta</taxon>
        <taxon>Embryophyta</taxon>
        <taxon>Tracheophyta</taxon>
        <taxon>Spermatophyta</taxon>
        <taxon>Magnoliopsida</taxon>
        <taxon>Liliopsida</taxon>
        <taxon>Poales</taxon>
        <taxon>Poaceae</taxon>
        <taxon>PACMAD clade</taxon>
        <taxon>Panicoideae</taxon>
        <taxon>Andropogonodae</taxon>
        <taxon>Andropogoneae</taxon>
        <taxon>Sorghinae</taxon>
        <taxon>Sorghum</taxon>
    </lineage>
</organism>
<feature type="transmembrane region" description="Helical" evidence="2">
    <location>
        <begin position="917"/>
        <end position="935"/>
    </location>
</feature>
<name>A0A1Z5RJJ3_SORBI</name>
<evidence type="ECO:0000313" key="4">
    <source>
        <dbReference type="EMBL" id="OQU83898.1"/>
    </source>
</evidence>
<dbReference type="EMBL" id="CM000764">
    <property type="protein sequence ID" value="OQU83898.1"/>
    <property type="molecule type" value="Genomic_DNA"/>
</dbReference>
<protein>
    <recommendedName>
        <fullName evidence="3">PGG domain-containing protein</fullName>
    </recommendedName>
</protein>
<feature type="transmembrane region" description="Helical" evidence="2">
    <location>
        <begin position="497"/>
        <end position="516"/>
    </location>
</feature>
<feature type="transmembrane region" description="Helical" evidence="2">
    <location>
        <begin position="343"/>
        <end position="363"/>
    </location>
</feature>
<feature type="compositionally biased region" description="Basic and acidic residues" evidence="1">
    <location>
        <begin position="577"/>
        <end position="590"/>
    </location>
</feature>
<dbReference type="Proteomes" id="UP000000768">
    <property type="component" value="Chromosome 5"/>
</dbReference>
<dbReference type="SUPFAM" id="SSF103473">
    <property type="entry name" value="MFS general substrate transporter"/>
    <property type="match status" value="1"/>
</dbReference>
<keyword evidence="5" id="KW-1185">Reference proteome</keyword>
<dbReference type="GO" id="GO:0016020">
    <property type="term" value="C:membrane"/>
    <property type="evidence" value="ECO:0000318"/>
    <property type="project" value="GO_Central"/>
</dbReference>
<dbReference type="PANTHER" id="PTHR24177:SF262">
    <property type="entry name" value="OS11G0682000 PROTEIN"/>
    <property type="match status" value="1"/>
</dbReference>
<feature type="compositionally biased region" description="Polar residues" evidence="1">
    <location>
        <begin position="392"/>
        <end position="401"/>
    </location>
</feature>
<feature type="domain" description="PGG" evidence="3">
    <location>
        <begin position="411"/>
        <end position="515"/>
    </location>
</feature>
<feature type="transmembrane region" description="Helical" evidence="2">
    <location>
        <begin position="830"/>
        <end position="851"/>
    </location>
</feature>
<evidence type="ECO:0000256" key="1">
    <source>
        <dbReference type="SAM" id="MobiDB-lite"/>
    </source>
</evidence>
<feature type="transmembrane region" description="Helical" evidence="2">
    <location>
        <begin position="888"/>
        <end position="905"/>
    </location>
</feature>
<feature type="transmembrane region" description="Helical" evidence="2">
    <location>
        <begin position="274"/>
        <end position="294"/>
    </location>
</feature>
<feature type="transmembrane region" description="Helical" evidence="2">
    <location>
        <begin position="47"/>
        <end position="66"/>
    </location>
</feature>
<gene>
    <name evidence="4" type="ORF">SORBI_3005G196500</name>
</gene>
<reference evidence="5" key="2">
    <citation type="journal article" date="2018" name="Plant J.">
        <title>The Sorghum bicolor reference genome: improved assembly, gene annotations, a transcriptome atlas, and signatures of genome organization.</title>
        <authorList>
            <person name="McCormick R.F."/>
            <person name="Truong S.K."/>
            <person name="Sreedasyam A."/>
            <person name="Jenkins J."/>
            <person name="Shu S."/>
            <person name="Sims D."/>
            <person name="Kennedy M."/>
            <person name="Amirebrahimi M."/>
            <person name="Weers B.D."/>
            <person name="McKinley B."/>
            <person name="Mattison A."/>
            <person name="Morishige D.T."/>
            <person name="Grimwood J."/>
            <person name="Schmutz J."/>
            <person name="Mullet J.E."/>
        </authorList>
    </citation>
    <scope>NUCLEOTIDE SEQUENCE [LARGE SCALE GENOMIC DNA]</scope>
    <source>
        <strain evidence="5">cv. BTx623</strain>
    </source>
</reference>
<dbReference type="STRING" id="4558.A0A1Z5RJJ3"/>
<dbReference type="OMA" id="WRDDANG"/>
<feature type="domain" description="PGG" evidence="3">
    <location>
        <begin position="778"/>
        <end position="908"/>
    </location>
</feature>
<keyword evidence="2" id="KW-0472">Membrane</keyword>
<feature type="transmembrane region" description="Helical" evidence="2">
    <location>
        <begin position="314"/>
        <end position="331"/>
    </location>
</feature>
<feature type="domain" description="PGG" evidence="3">
    <location>
        <begin position="211"/>
        <end position="337"/>
    </location>
</feature>
<sequence length="953" mass="102971">MQAPNNARMASRSQSQVQYKYLQLLFGIHKDHDYNTKTATEYQVKKYLLLLATLVATVTYAAGLNVPGGSWLEDDLPEGHLAGDSILRDTSFRRYIVFYYFNAISFAASLMVGLLLLIVHQDGQSWGNWALLQLVRAVMLVDLLGLLGAYAVGSSHDRFTTVCGATVLASGVVAYAAVALVTKWFVTTAAAAADDDDQNKQESLQEAKAKGRKKEHEILLVLAIFAATIGYVAGLNPPGGFWRSSDDSEQAGHHHHHNAGEPVLQGLHRTRYRVFFYFNTTGFVASLLAIMLVVSFDKMKYEEQDRIPTGVRKLALFGPNVTALLGLAGAYAAGSCRDSRHTIYIVLVAASISLLLFVAQMIAKRMNSNSRANLPTKSESTSRSGETKTLHSRSGSTMNSSDETKALPYKNWAKTREDLQLLAILVATVAYTAGVDPPGGVWAETGHGHRVGDPILLTTHPVRYKVFFYCNSAALVASLAIMVMLQSDRLVRKHALEAVMILDLFALIGAFAAGGARDTSTSVYTVALAGAVLIYVVIHIVFFTLDTPAPPPPAEGGENHAVADEDPSTTPAPAAQKGEKKNVDEQRQEEKQLQKRRDVLLLLAILAATLTYQAGLTPPGGTWEEDGGGDSSSSSGGGHRAGFPVLLDKFPLRYKTFYYCNAASFMASVALIVLLLNQNLYKPGIRCYALYVCMVAGMLGLMGAYSAGSSLHLRTSIVVLVFASLLTVAAFAVAIYVKKRNDKKARIRQGDDDDDGGGQKRPKIKAKTNKAKRKDDGDAMTYLMLVGILGASVTYLTGLKPPGGTWRDDGDGHSAGSPVLYDTGKHRYNAFFYNNSASFMISINIIAWLLVRMIWGPRRKDDDEAATTATTTTAKTTASSVVVHLSPLYGAVVLDLVALLGAYAAGSARKWGTSTKVVVMLVPVLLVVWLVLFCCDKQTKDKPAATSQPAVTS</sequence>
<feature type="region of interest" description="Disordered" evidence="1">
    <location>
        <begin position="617"/>
        <end position="637"/>
    </location>
</feature>
<dbReference type="Pfam" id="PF13962">
    <property type="entry name" value="PGG"/>
    <property type="match status" value="5"/>
</dbReference>
<dbReference type="InParanoid" id="A0A1Z5RJJ3"/>
<reference evidence="4 5" key="1">
    <citation type="journal article" date="2009" name="Nature">
        <title>The Sorghum bicolor genome and the diversification of grasses.</title>
        <authorList>
            <person name="Paterson A.H."/>
            <person name="Bowers J.E."/>
            <person name="Bruggmann R."/>
            <person name="Dubchak I."/>
            <person name="Grimwood J."/>
            <person name="Gundlach H."/>
            <person name="Haberer G."/>
            <person name="Hellsten U."/>
            <person name="Mitros T."/>
            <person name="Poliakov A."/>
            <person name="Schmutz J."/>
            <person name="Spannagl M."/>
            <person name="Tang H."/>
            <person name="Wang X."/>
            <person name="Wicker T."/>
            <person name="Bharti A.K."/>
            <person name="Chapman J."/>
            <person name="Feltus F.A."/>
            <person name="Gowik U."/>
            <person name="Grigoriev I.V."/>
            <person name="Lyons E."/>
            <person name="Maher C.A."/>
            <person name="Martis M."/>
            <person name="Narechania A."/>
            <person name="Otillar R.P."/>
            <person name="Penning B.W."/>
            <person name="Salamov A.A."/>
            <person name="Wang Y."/>
            <person name="Zhang L."/>
            <person name="Carpita N.C."/>
            <person name="Freeling M."/>
            <person name="Gingle A.R."/>
            <person name="Hash C.T."/>
            <person name="Keller B."/>
            <person name="Klein P."/>
            <person name="Kresovich S."/>
            <person name="McCann M.C."/>
            <person name="Ming R."/>
            <person name="Peterson D.G."/>
            <person name="Mehboob-ur-Rahman"/>
            <person name="Ware D."/>
            <person name="Westhoff P."/>
            <person name="Mayer K.F."/>
            <person name="Messing J."/>
            <person name="Rokhsar D.S."/>
        </authorList>
    </citation>
    <scope>NUCLEOTIDE SEQUENCE [LARGE SCALE GENOMIC DNA]</scope>
    <source>
        <strain evidence="5">cv. BTx623</strain>
    </source>
</reference>
<keyword evidence="2" id="KW-1133">Transmembrane helix</keyword>
<feature type="domain" description="PGG" evidence="3">
    <location>
        <begin position="44"/>
        <end position="155"/>
    </location>
</feature>
<dbReference type="PANTHER" id="PTHR24177">
    <property type="entry name" value="CASKIN"/>
    <property type="match status" value="1"/>
</dbReference>
<dbReference type="Gramene" id="OQU83898">
    <property type="protein sequence ID" value="OQU83898"/>
    <property type="gene ID" value="SORBI_3005G196500"/>
</dbReference>
<accession>A0A1Z5RJJ3</accession>
<feature type="transmembrane region" description="Helical" evidence="2">
    <location>
        <begin position="688"/>
        <end position="705"/>
    </location>
</feature>
<feature type="transmembrane region" description="Helical" evidence="2">
    <location>
        <begin position="97"/>
        <end position="119"/>
    </location>
</feature>
<dbReference type="InterPro" id="IPR026961">
    <property type="entry name" value="PGG_dom"/>
</dbReference>
<feature type="transmembrane region" description="Helical" evidence="2">
    <location>
        <begin position="159"/>
        <end position="181"/>
    </location>
</feature>
<feature type="compositionally biased region" description="Polar residues" evidence="1">
    <location>
        <begin position="369"/>
        <end position="384"/>
    </location>
</feature>
<feature type="compositionally biased region" description="Basic residues" evidence="1">
    <location>
        <begin position="760"/>
        <end position="772"/>
    </location>
</feature>
<feature type="transmembrane region" description="Helical" evidence="2">
    <location>
        <begin position="522"/>
        <end position="545"/>
    </location>
</feature>
<dbReference type="InterPro" id="IPR036259">
    <property type="entry name" value="MFS_trans_sf"/>
</dbReference>
<feature type="domain" description="PGG" evidence="3">
    <location>
        <begin position="591"/>
        <end position="711"/>
    </location>
</feature>
<feature type="region of interest" description="Disordered" evidence="1">
    <location>
        <begin position="551"/>
        <end position="590"/>
    </location>
</feature>
<evidence type="ECO:0000259" key="3">
    <source>
        <dbReference type="Pfam" id="PF13962"/>
    </source>
</evidence>
<keyword evidence="2" id="KW-0812">Transmembrane</keyword>
<feature type="transmembrane region" description="Helical" evidence="2">
    <location>
        <begin position="656"/>
        <end position="676"/>
    </location>
</feature>
<evidence type="ECO:0000256" key="2">
    <source>
        <dbReference type="SAM" id="Phobius"/>
    </source>
</evidence>
<feature type="region of interest" description="Disordered" evidence="1">
    <location>
        <begin position="746"/>
        <end position="772"/>
    </location>
</feature>
<feature type="transmembrane region" description="Helical" evidence="2">
    <location>
        <begin position="466"/>
        <end position="485"/>
    </location>
</feature>